<feature type="transmembrane region" description="Helical" evidence="1">
    <location>
        <begin position="131"/>
        <end position="148"/>
    </location>
</feature>
<dbReference type="AlphaFoldDB" id="A0A6J4P9S8"/>
<evidence type="ECO:0000313" key="3">
    <source>
        <dbReference type="EMBL" id="CAA9407433.1"/>
    </source>
</evidence>
<feature type="transmembrane region" description="Helical" evidence="1">
    <location>
        <begin position="46"/>
        <end position="65"/>
    </location>
</feature>
<keyword evidence="1" id="KW-1133">Transmembrane helix</keyword>
<feature type="signal peptide" evidence="2">
    <location>
        <begin position="1"/>
        <end position="25"/>
    </location>
</feature>
<dbReference type="PANTHER" id="PTHR40761:SF1">
    <property type="entry name" value="CONSERVED INTEGRAL MEMBRANE ALANINE VALINE AND LEUCINE RICH PROTEIN-RELATED"/>
    <property type="match status" value="1"/>
</dbReference>
<reference evidence="3" key="1">
    <citation type="submission" date="2020-02" db="EMBL/GenBank/DDBJ databases">
        <authorList>
            <person name="Meier V. D."/>
        </authorList>
    </citation>
    <scope>NUCLEOTIDE SEQUENCE</scope>
    <source>
        <strain evidence="3">AVDCRST_MAG75</strain>
    </source>
</reference>
<keyword evidence="2" id="KW-0732">Signal</keyword>
<dbReference type="NCBIfam" id="NF038012">
    <property type="entry name" value="DMT_1"/>
    <property type="match status" value="1"/>
</dbReference>
<feature type="transmembrane region" description="Helical" evidence="1">
    <location>
        <begin position="249"/>
        <end position="269"/>
    </location>
</feature>
<accession>A0A6J4P9S8</accession>
<evidence type="ECO:0008006" key="4">
    <source>
        <dbReference type="Google" id="ProtNLM"/>
    </source>
</evidence>
<keyword evidence="1" id="KW-0812">Transmembrane</keyword>
<evidence type="ECO:0000256" key="1">
    <source>
        <dbReference type="SAM" id="Phobius"/>
    </source>
</evidence>
<dbReference type="PANTHER" id="PTHR40761">
    <property type="entry name" value="CONSERVED INTEGRAL MEMBRANE ALANINE VALINE AND LEUCINE RICH PROTEIN-RELATED"/>
    <property type="match status" value="1"/>
</dbReference>
<feature type="transmembrane region" description="Helical" evidence="1">
    <location>
        <begin position="101"/>
        <end position="119"/>
    </location>
</feature>
<feature type="transmembrane region" description="Helical" evidence="1">
    <location>
        <begin position="187"/>
        <end position="210"/>
    </location>
</feature>
<sequence length="293" mass="30749">MTLAIVAAFASAAFFAAGTSLQHHAAGPSTKVSSLQMVKALARRPGWLAGMVLSGIAFGLHATALKYGELSVVQPIVVSGIVFAVILRDAADRHLPSVEELRWAGLTWAGLALFISMAHSSPPQPPNIDRAIWFASVSVVVVGVVVLVTRREPSLRNRGLLLGSCCGILFALVAGLVKLTLVEAGPGIMGLLLQWPPWVMLAVGAWALFLNQRAYQGTRLSGSMPVLNIVDVLVATGFGFVVFGERLSSSLGTLLGELVGLVAMGWGVARLAGLTDSYQGAPEDEAVTERTAQ</sequence>
<feature type="transmembrane region" description="Helical" evidence="1">
    <location>
        <begin position="160"/>
        <end position="181"/>
    </location>
</feature>
<feature type="transmembrane region" description="Helical" evidence="1">
    <location>
        <begin position="222"/>
        <end position="243"/>
    </location>
</feature>
<protein>
    <recommendedName>
        <fullName evidence="4">Integral membrane protein</fullName>
    </recommendedName>
</protein>
<proteinExistence type="predicted"/>
<gene>
    <name evidence="3" type="ORF">AVDCRST_MAG75-2529</name>
</gene>
<feature type="chain" id="PRO_5026908671" description="Integral membrane protein" evidence="2">
    <location>
        <begin position="26"/>
        <end position="293"/>
    </location>
</feature>
<keyword evidence="1" id="KW-0472">Membrane</keyword>
<organism evidence="3">
    <name type="scientific">uncultured Propionibacteriaceae bacterium</name>
    <dbReference type="NCBI Taxonomy" id="257457"/>
    <lineage>
        <taxon>Bacteria</taxon>
        <taxon>Bacillati</taxon>
        <taxon>Actinomycetota</taxon>
        <taxon>Actinomycetes</taxon>
        <taxon>Propionibacteriales</taxon>
        <taxon>Propionibacteriaceae</taxon>
        <taxon>environmental samples</taxon>
    </lineage>
</organism>
<evidence type="ECO:0000256" key="2">
    <source>
        <dbReference type="SAM" id="SignalP"/>
    </source>
</evidence>
<dbReference type="EMBL" id="CADCUO010000178">
    <property type="protein sequence ID" value="CAA9407433.1"/>
    <property type="molecule type" value="Genomic_DNA"/>
</dbReference>
<name>A0A6J4P9S8_9ACTN</name>